<dbReference type="SUPFAM" id="SSF55486">
    <property type="entry name" value="Metalloproteases ('zincins'), catalytic domain"/>
    <property type="match status" value="1"/>
</dbReference>
<dbReference type="STRING" id="56804.BAE46_01785"/>
<gene>
    <name evidence="3" type="ORF">GPUN_1045</name>
</gene>
<reference evidence="3 4" key="1">
    <citation type="journal article" date="2012" name="J. Bacteriol.">
        <title>Genome sequence of proteorhodopsin-containing sea ice bacterium Glaciecola punicea ACAM 611T.</title>
        <authorList>
            <person name="Qin Q.-L."/>
            <person name="Xie B.-B."/>
            <person name="Shu Y.-L."/>
            <person name="Rong J.-C."/>
            <person name="Zhao D.-L."/>
            <person name="Zhang X.-Y."/>
            <person name="Chen X.-L."/>
            <person name="Zhou B.-C."/>
            <person name="Zhanga Y.-Z."/>
        </authorList>
    </citation>
    <scope>NUCLEOTIDE SEQUENCE [LARGE SCALE GENOMIC DNA]</scope>
    <source>
        <strain evidence="3 4">ACAM 611</strain>
    </source>
</reference>
<dbReference type="InterPro" id="IPR024191">
    <property type="entry name" value="Peptidase_M61"/>
</dbReference>
<dbReference type="Proteomes" id="UP000053586">
    <property type="component" value="Unassembled WGS sequence"/>
</dbReference>
<dbReference type="AlphaFoldDB" id="H5TA49"/>
<evidence type="ECO:0000313" key="4">
    <source>
        <dbReference type="Proteomes" id="UP000053586"/>
    </source>
</evidence>
<dbReference type="InterPro" id="IPR036034">
    <property type="entry name" value="PDZ_sf"/>
</dbReference>
<dbReference type="Gene3D" id="1.10.390.10">
    <property type="entry name" value="Neutral Protease Domain 2"/>
    <property type="match status" value="1"/>
</dbReference>
<dbReference type="Gene3D" id="2.60.40.3650">
    <property type="match status" value="1"/>
</dbReference>
<keyword evidence="4" id="KW-1185">Reference proteome</keyword>
<dbReference type="Pfam" id="PF05299">
    <property type="entry name" value="Peptidase_M61"/>
    <property type="match status" value="1"/>
</dbReference>
<reference evidence="3 4" key="2">
    <citation type="journal article" date="2017" name="Antonie Van Leeuwenhoek">
        <title>Rhizobium rhizosphaerae sp. nov., a novel species isolated from rice rhizosphere.</title>
        <authorList>
            <person name="Zhao J.J."/>
            <person name="Zhang J."/>
            <person name="Zhang R.J."/>
            <person name="Zhang C.W."/>
            <person name="Yin H.Q."/>
            <person name="Zhang X.X."/>
        </authorList>
    </citation>
    <scope>NUCLEOTIDE SEQUENCE [LARGE SCALE GENOMIC DNA]</scope>
    <source>
        <strain evidence="3 4">ACAM 611</strain>
    </source>
</reference>
<evidence type="ECO:0008006" key="5">
    <source>
        <dbReference type="Google" id="ProtNLM"/>
    </source>
</evidence>
<accession>H5TA49</accession>
<dbReference type="InterPro" id="IPR040756">
    <property type="entry name" value="Peptidase_M61_N"/>
</dbReference>
<feature type="domain" description="Peptidase M61 N-terminal" evidence="2">
    <location>
        <begin position="32"/>
        <end position="211"/>
    </location>
</feature>
<sequence>MIYFRHDPIIYFFMIPSIIPVASTRQQTNIAYQISVLSSQEHLFEVTMQVDFSKSDDIAPASVNVALPAWIPGSYMIRDFSKNLHSLKSQQDHIVIKQLSKQEWEISTKDDQALKQFSLRYIVYANDLSVRSAFINDEYAFFNGTSVFLCVKGYESSAHTLRIRQQKDSLSPLIATSLPKADRQETPPNSDTVYKTTDYFTLIDHPVLMGQFDDYCFNVMGHQFHIVFSGQHNFDFMRMERDLSAIIEHHITLFGDFPCPEYWFITLVCDQGFGGLEHTDSTVLQYSRFDLPFVGEPDKISKEYQHFLALCSHELFHTWHVKRIKPLLMHQPNLFEEVYTPQLWIYEGFTSFYDELSLARTKIISPAQYVQVLNEAITRLMRNSGRHKQSVSESSFEAWNKFYKQDAGSINHIVSYYNKGAVIALCLDITLRQQSNNNVSLDNVMKYLWEQHGKTHIGTSDTVILDLCKSEFNIDLSSFLYLATQTPIDLPLPTLLHSIGLKLNMRSPNHFQDKGGPAENIAKYDIGAIMAMVNNQLTVMSVHEGRASCIAGLCEGDTIVAFNKWQCDDVRFCKLLNLCKIDDIVPIDILRDGRLLTLNFSVVRALPDTCDIAIENSALFLQWLGVDQL</sequence>
<evidence type="ECO:0000259" key="1">
    <source>
        <dbReference type="Pfam" id="PF05299"/>
    </source>
</evidence>
<proteinExistence type="predicted"/>
<comment type="caution">
    <text evidence="3">The sequence shown here is derived from an EMBL/GenBank/DDBJ whole genome shotgun (WGS) entry which is preliminary data.</text>
</comment>
<dbReference type="RefSeq" id="WP_006004055.1">
    <property type="nucleotide sequence ID" value="NZ_BAET01000008.1"/>
</dbReference>
<dbReference type="Pfam" id="PF17899">
    <property type="entry name" value="Peptidase_M61_N"/>
    <property type="match status" value="1"/>
</dbReference>
<feature type="domain" description="Peptidase M61 catalytic" evidence="1">
    <location>
        <begin position="307"/>
        <end position="423"/>
    </location>
</feature>
<evidence type="ECO:0000259" key="2">
    <source>
        <dbReference type="Pfam" id="PF17899"/>
    </source>
</evidence>
<dbReference type="InterPro" id="IPR027268">
    <property type="entry name" value="Peptidase_M4/M1_CTD_sf"/>
</dbReference>
<dbReference type="Gene3D" id="2.30.42.10">
    <property type="match status" value="1"/>
</dbReference>
<dbReference type="InterPro" id="IPR007963">
    <property type="entry name" value="Peptidase_M61_catalytic"/>
</dbReference>
<dbReference type="PIRSF" id="PIRSF016493">
    <property type="entry name" value="Glycyl_aminpptds"/>
    <property type="match status" value="1"/>
</dbReference>
<dbReference type="OrthoDB" id="9778516at2"/>
<protein>
    <recommendedName>
        <fullName evidence="5">Protease</fullName>
    </recommendedName>
</protein>
<name>H5TA49_9ALTE</name>
<evidence type="ECO:0000313" key="3">
    <source>
        <dbReference type="EMBL" id="GAB55176.1"/>
    </source>
</evidence>
<dbReference type="eggNOG" id="COG3975">
    <property type="taxonomic scope" value="Bacteria"/>
</dbReference>
<dbReference type="SUPFAM" id="SSF50156">
    <property type="entry name" value="PDZ domain-like"/>
    <property type="match status" value="1"/>
</dbReference>
<dbReference type="EMBL" id="BAET01000008">
    <property type="protein sequence ID" value="GAB55176.1"/>
    <property type="molecule type" value="Genomic_DNA"/>
</dbReference>
<organism evidence="3 4">
    <name type="scientific">Glaciecola punicea ACAM 611</name>
    <dbReference type="NCBI Taxonomy" id="1121923"/>
    <lineage>
        <taxon>Bacteria</taxon>
        <taxon>Pseudomonadati</taxon>
        <taxon>Pseudomonadota</taxon>
        <taxon>Gammaproteobacteria</taxon>
        <taxon>Alteromonadales</taxon>
        <taxon>Alteromonadaceae</taxon>
        <taxon>Glaciecola</taxon>
    </lineage>
</organism>